<dbReference type="STRING" id="1858805.M5G086"/>
<evidence type="ECO:0000256" key="2">
    <source>
        <dbReference type="SAM" id="SignalP"/>
    </source>
</evidence>
<feature type="domain" description="ER-bound oxygenase mpaB/mpaB'/Rubber oxygenase catalytic" evidence="3">
    <location>
        <begin position="53"/>
        <end position="232"/>
    </location>
</feature>
<evidence type="ECO:0000259" key="3">
    <source>
        <dbReference type="Pfam" id="PF09995"/>
    </source>
</evidence>
<feature type="non-terminal residue" evidence="4">
    <location>
        <position position="346"/>
    </location>
</feature>
<feature type="chain" id="PRO_5004067377" description="ER-bound oxygenase mpaB/mpaB'/Rubber oxygenase catalytic domain-containing protein" evidence="2">
    <location>
        <begin position="21"/>
        <end position="346"/>
    </location>
</feature>
<feature type="transmembrane region" description="Helical" evidence="1">
    <location>
        <begin position="322"/>
        <end position="344"/>
    </location>
</feature>
<accession>M5G086</accession>
<dbReference type="OrthoDB" id="6361347at2759"/>
<feature type="signal peptide" evidence="2">
    <location>
        <begin position="1"/>
        <end position="20"/>
    </location>
</feature>
<reference evidence="4 5" key="1">
    <citation type="journal article" date="2012" name="Science">
        <title>The Paleozoic origin of enzymatic lignin decomposition reconstructed from 31 fungal genomes.</title>
        <authorList>
            <person name="Floudas D."/>
            <person name="Binder M."/>
            <person name="Riley R."/>
            <person name="Barry K."/>
            <person name="Blanchette R.A."/>
            <person name="Henrissat B."/>
            <person name="Martinez A.T."/>
            <person name="Otillar R."/>
            <person name="Spatafora J.W."/>
            <person name="Yadav J.S."/>
            <person name="Aerts A."/>
            <person name="Benoit I."/>
            <person name="Boyd A."/>
            <person name="Carlson A."/>
            <person name="Copeland A."/>
            <person name="Coutinho P.M."/>
            <person name="de Vries R.P."/>
            <person name="Ferreira P."/>
            <person name="Findley K."/>
            <person name="Foster B."/>
            <person name="Gaskell J."/>
            <person name="Glotzer D."/>
            <person name="Gorecki P."/>
            <person name="Heitman J."/>
            <person name="Hesse C."/>
            <person name="Hori C."/>
            <person name="Igarashi K."/>
            <person name="Jurgens J.A."/>
            <person name="Kallen N."/>
            <person name="Kersten P."/>
            <person name="Kohler A."/>
            <person name="Kuees U."/>
            <person name="Kumar T.K.A."/>
            <person name="Kuo A."/>
            <person name="LaButti K."/>
            <person name="Larrondo L.F."/>
            <person name="Lindquist E."/>
            <person name="Ling A."/>
            <person name="Lombard V."/>
            <person name="Lucas S."/>
            <person name="Lundell T."/>
            <person name="Martin R."/>
            <person name="McLaughlin D.J."/>
            <person name="Morgenstern I."/>
            <person name="Morin E."/>
            <person name="Murat C."/>
            <person name="Nagy L.G."/>
            <person name="Nolan M."/>
            <person name="Ohm R.A."/>
            <person name="Patyshakuliyeva A."/>
            <person name="Rokas A."/>
            <person name="Ruiz-Duenas F.J."/>
            <person name="Sabat G."/>
            <person name="Salamov A."/>
            <person name="Samejima M."/>
            <person name="Schmutz J."/>
            <person name="Slot J.C."/>
            <person name="St John F."/>
            <person name="Stenlid J."/>
            <person name="Sun H."/>
            <person name="Sun S."/>
            <person name="Syed K."/>
            <person name="Tsang A."/>
            <person name="Wiebenga A."/>
            <person name="Young D."/>
            <person name="Pisabarro A."/>
            <person name="Eastwood D.C."/>
            <person name="Martin F."/>
            <person name="Cullen D."/>
            <person name="Grigoriev I.V."/>
            <person name="Hibbett D.S."/>
        </authorList>
    </citation>
    <scope>NUCLEOTIDE SEQUENCE [LARGE SCALE GENOMIC DNA]</scope>
    <source>
        <strain evidence="4 5">DJM-731 SS1</strain>
    </source>
</reference>
<organism evidence="4 5">
    <name type="scientific">Dacryopinax primogenitus (strain DJM 731)</name>
    <name type="common">Brown rot fungus</name>
    <dbReference type="NCBI Taxonomy" id="1858805"/>
    <lineage>
        <taxon>Eukaryota</taxon>
        <taxon>Fungi</taxon>
        <taxon>Dikarya</taxon>
        <taxon>Basidiomycota</taxon>
        <taxon>Agaricomycotina</taxon>
        <taxon>Dacrymycetes</taxon>
        <taxon>Dacrymycetales</taxon>
        <taxon>Dacrymycetaceae</taxon>
        <taxon>Dacryopinax</taxon>
    </lineage>
</organism>
<keyword evidence="1" id="KW-0472">Membrane</keyword>
<dbReference type="PANTHER" id="PTHR37539:SF1">
    <property type="entry name" value="ER-BOUND OXYGENASE MPAB_MPAB'_RUBBER OXYGENASE CATALYTIC DOMAIN-CONTAINING PROTEIN"/>
    <property type="match status" value="1"/>
</dbReference>
<keyword evidence="1" id="KW-1133">Transmembrane helix</keyword>
<name>M5G086_DACPD</name>
<sequence length="346" mass="39063">FWSNAVPIMSSLLHFSLAGGFSSPRITRVLSLSSYLTPPSMKSGLLNDETVTRVSSDRTFSRLNETAQFVLEVMGAPSSPLMHQHASSLAELNQEKVHEHYLAATLASFSIAPLVCIKQMGCRVSKQEEEDFIALWRVVGYHLSVAPDILSQHFASPKQATKFLASCVIHLLDFSEQDLNSPRPPTIPILKAISERPPFRTRLAYHMALTRFLLGPKLSDYLGVDPTTTYEALRLKIYLFVSHYPKRFGEIYPRKDWEQRRVSLVKEAVCRLTRFNLGMRKTLYRPRDAEHPELEPRVKELETIVPDFEGGRKMVREYRLTLLEMGSVTAGVVTLGCVALWVLASG</sequence>
<keyword evidence="5" id="KW-1185">Reference proteome</keyword>
<dbReference type="Pfam" id="PF09995">
    <property type="entry name" value="MPAB_Lcp_cat"/>
    <property type="match status" value="1"/>
</dbReference>
<protein>
    <recommendedName>
        <fullName evidence="3">ER-bound oxygenase mpaB/mpaB'/Rubber oxygenase catalytic domain-containing protein</fullName>
    </recommendedName>
</protein>
<dbReference type="PANTHER" id="PTHR37539">
    <property type="entry name" value="SECRETED PROTEIN-RELATED"/>
    <property type="match status" value="1"/>
</dbReference>
<evidence type="ECO:0000313" key="5">
    <source>
        <dbReference type="Proteomes" id="UP000030653"/>
    </source>
</evidence>
<evidence type="ECO:0000313" key="4">
    <source>
        <dbReference type="EMBL" id="EJU02164.1"/>
    </source>
</evidence>
<dbReference type="EMBL" id="JH795862">
    <property type="protein sequence ID" value="EJU02164.1"/>
    <property type="molecule type" value="Genomic_DNA"/>
</dbReference>
<dbReference type="InterPro" id="IPR018713">
    <property type="entry name" value="MPAB/Lcp_cat_dom"/>
</dbReference>
<dbReference type="HOGENOM" id="CLU_803057_0_0_1"/>
<keyword evidence="2" id="KW-0732">Signal</keyword>
<dbReference type="AlphaFoldDB" id="M5G086"/>
<keyword evidence="1" id="KW-0812">Transmembrane</keyword>
<gene>
    <name evidence="4" type="ORF">DACRYDRAFT_51826</name>
</gene>
<dbReference type="Proteomes" id="UP000030653">
    <property type="component" value="Unassembled WGS sequence"/>
</dbReference>
<dbReference type="OMA" id="ISERPPF"/>
<dbReference type="GeneID" id="63690125"/>
<dbReference type="RefSeq" id="XP_040629061.1">
    <property type="nucleotide sequence ID" value="XM_040775063.1"/>
</dbReference>
<dbReference type="InterPro" id="IPR037473">
    <property type="entry name" value="Lcp-like"/>
</dbReference>
<evidence type="ECO:0000256" key="1">
    <source>
        <dbReference type="SAM" id="Phobius"/>
    </source>
</evidence>
<dbReference type="GO" id="GO:0016491">
    <property type="term" value="F:oxidoreductase activity"/>
    <property type="evidence" value="ECO:0007669"/>
    <property type="project" value="InterPro"/>
</dbReference>
<proteinExistence type="predicted"/>